<keyword evidence="2" id="KW-0645">Protease</keyword>
<comment type="subcellular location">
    <subcellularLocation>
        <location evidence="1">Endomembrane system</location>
        <topology evidence="1">Multi-pass membrane protein</topology>
    </subcellularLocation>
</comment>
<dbReference type="SUPFAM" id="SSF54211">
    <property type="entry name" value="Ribosomal protein S5 domain 2-like"/>
    <property type="match status" value="1"/>
</dbReference>
<comment type="similarity">
    <text evidence="2">Belongs to the peptidase S16 family.</text>
</comment>
<keyword evidence="2" id="KW-0378">Hydrolase</keyword>
<comment type="caution">
    <text evidence="4">The sequence shown here is derived from an EMBL/GenBank/DDBJ whole genome shotgun (WGS) entry which is preliminary data.</text>
</comment>
<dbReference type="Pfam" id="PF05362">
    <property type="entry name" value="Lon_C"/>
    <property type="match status" value="1"/>
</dbReference>
<evidence type="ECO:0000256" key="1">
    <source>
        <dbReference type="ARBA" id="ARBA00004127"/>
    </source>
</evidence>
<reference evidence="4 5" key="1">
    <citation type="submission" date="2019-10" db="EMBL/GenBank/DDBJ databases">
        <title>Isolation and characterization of Methanoculleus sp. Wushi-C6 from a hot spring well.</title>
        <authorList>
            <person name="Chen S.-C."/>
            <person name="Lan Z.-H."/>
            <person name="You Y.-T."/>
            <person name="Lai M.-C."/>
        </authorList>
    </citation>
    <scope>NUCLEOTIDE SEQUENCE [LARGE SCALE GENOMIC DNA]</scope>
    <source>
        <strain evidence="4 5">Wushi-C6</strain>
    </source>
</reference>
<dbReference type="Proteomes" id="UP001281203">
    <property type="component" value="Unassembled WGS sequence"/>
</dbReference>
<proteinExistence type="inferred from homology"/>
<accession>A0ABU3WY88</accession>
<feature type="active site" evidence="2">
    <location>
        <position position="211"/>
    </location>
</feature>
<dbReference type="InterPro" id="IPR027065">
    <property type="entry name" value="Lon_Prtase"/>
</dbReference>
<feature type="domain" description="Lon proteolytic" evidence="3">
    <location>
        <begin position="84"/>
        <end position="285"/>
    </location>
</feature>
<sequence length="288" mass="30332">MVSGQRMRIREKTLAVLLVLSLVMNVFLLAVVLVQGDGPSPSFSGSGTVTVEPVATPPLLTPARATGSGTASMQAPVVLRKIEPEQSGPFFYEQAIEDGAMVTISAEVVPGKGRVLVQTKPLMGIVFQETANRAVALAADRSRADLAQSDIIFSIQGPDEVSEIDGPSAGALMAILLLSVLEGFPLNESVTVTGTVDETGGIGPVGGVLEKAEAAAASGKTLLVLPERNERMVEYRENARSPAWLIVARQRPVIVDAREFIEENFGIRVVYAGSIDDLLAEIRAPGGT</sequence>
<dbReference type="InterPro" id="IPR014721">
    <property type="entry name" value="Ribsml_uS5_D2-typ_fold_subgr"/>
</dbReference>
<dbReference type="PROSITE" id="PS51786">
    <property type="entry name" value="LON_PROTEOLYTIC"/>
    <property type="match status" value="1"/>
</dbReference>
<organism evidence="4 5">
    <name type="scientific">Methanoculleus caldifontis</name>
    <dbReference type="NCBI Taxonomy" id="2651577"/>
    <lineage>
        <taxon>Archaea</taxon>
        <taxon>Methanobacteriati</taxon>
        <taxon>Methanobacteriota</taxon>
        <taxon>Stenosarchaea group</taxon>
        <taxon>Methanomicrobia</taxon>
        <taxon>Methanomicrobiales</taxon>
        <taxon>Methanomicrobiaceae</taxon>
        <taxon>Methanoculleus</taxon>
    </lineage>
</organism>
<protein>
    <submittedName>
        <fullName evidence="4">Peptidase S16</fullName>
    </submittedName>
</protein>
<dbReference type="InterPro" id="IPR008269">
    <property type="entry name" value="Lon_proteolytic"/>
</dbReference>
<evidence type="ECO:0000313" key="5">
    <source>
        <dbReference type="Proteomes" id="UP001281203"/>
    </source>
</evidence>
<evidence type="ECO:0000259" key="3">
    <source>
        <dbReference type="PROSITE" id="PS51786"/>
    </source>
</evidence>
<evidence type="ECO:0000313" key="4">
    <source>
        <dbReference type="EMBL" id="MDV2480530.1"/>
    </source>
</evidence>
<keyword evidence="2" id="KW-0720">Serine protease</keyword>
<dbReference type="PANTHER" id="PTHR10046">
    <property type="entry name" value="ATP DEPENDENT LON PROTEASE FAMILY MEMBER"/>
    <property type="match status" value="1"/>
</dbReference>
<dbReference type="Gene3D" id="3.30.230.10">
    <property type="match status" value="1"/>
</dbReference>
<feature type="active site" evidence="2">
    <location>
        <position position="168"/>
    </location>
</feature>
<evidence type="ECO:0000256" key="2">
    <source>
        <dbReference type="PROSITE-ProRule" id="PRU01122"/>
    </source>
</evidence>
<name>A0ABU3WY88_9EURY</name>
<dbReference type="EMBL" id="WBKO01000001">
    <property type="protein sequence ID" value="MDV2480530.1"/>
    <property type="molecule type" value="Genomic_DNA"/>
</dbReference>
<dbReference type="InterPro" id="IPR020568">
    <property type="entry name" value="Ribosomal_Su5_D2-typ_SF"/>
</dbReference>
<keyword evidence="5" id="KW-1185">Reference proteome</keyword>
<gene>
    <name evidence="4" type="ORF">F8E02_00615</name>
</gene>
<dbReference type="PRINTS" id="PR00830">
    <property type="entry name" value="ENDOLAPTASE"/>
</dbReference>